<evidence type="ECO:0000313" key="1">
    <source>
        <dbReference type="EMBL" id="MBW84808.1"/>
    </source>
</evidence>
<organism evidence="1">
    <name type="scientific">Rhizophora mucronata</name>
    <name type="common">Asiatic mangrove</name>
    <dbReference type="NCBI Taxonomy" id="61149"/>
    <lineage>
        <taxon>Eukaryota</taxon>
        <taxon>Viridiplantae</taxon>
        <taxon>Streptophyta</taxon>
        <taxon>Embryophyta</taxon>
        <taxon>Tracheophyta</taxon>
        <taxon>Spermatophyta</taxon>
        <taxon>Magnoliopsida</taxon>
        <taxon>eudicotyledons</taxon>
        <taxon>Gunneridae</taxon>
        <taxon>Pentapetalae</taxon>
        <taxon>rosids</taxon>
        <taxon>fabids</taxon>
        <taxon>Malpighiales</taxon>
        <taxon>Rhizophoraceae</taxon>
        <taxon>Rhizophora</taxon>
    </lineage>
</organism>
<proteinExistence type="predicted"/>
<reference evidence="1" key="1">
    <citation type="submission" date="2018-02" db="EMBL/GenBank/DDBJ databases">
        <title>Rhizophora mucronata_Transcriptome.</title>
        <authorList>
            <person name="Meera S.P."/>
            <person name="Sreeshan A."/>
            <person name="Augustine A."/>
        </authorList>
    </citation>
    <scope>NUCLEOTIDE SEQUENCE</scope>
    <source>
        <tissue evidence="1">Leaf</tissue>
    </source>
</reference>
<dbReference type="AlphaFoldDB" id="A0A2P2IUB9"/>
<name>A0A2P2IUB9_RHIMU</name>
<accession>A0A2P2IUB9</accession>
<sequence>MTSWQLRIGDLAIHHMKGREREMYILSLHETKLFVTLFSCQFSCLIQEVWK</sequence>
<dbReference type="EMBL" id="GGEC01004325">
    <property type="protein sequence ID" value="MBW84808.1"/>
    <property type="molecule type" value="Transcribed_RNA"/>
</dbReference>
<protein>
    <submittedName>
        <fullName evidence="1">Uncharacterized protein</fullName>
    </submittedName>
</protein>